<keyword evidence="11" id="KW-0966">Cell projection</keyword>
<dbReference type="NCBIfam" id="NF006583">
    <property type="entry name" value="PRK09109.1"/>
    <property type="match status" value="1"/>
</dbReference>
<keyword evidence="7" id="KW-0813">Transport</keyword>
<gene>
    <name evidence="11" type="primary">motA</name>
    <name evidence="11" type="ORF">AMPC_10900</name>
</gene>
<keyword evidence="5 8" id="KW-1133">Transmembrane helix</keyword>
<keyword evidence="12" id="KW-1185">Reference proteome</keyword>
<protein>
    <submittedName>
        <fullName evidence="11">Flagellar motor protein</fullName>
    </submittedName>
</protein>
<dbReference type="PANTHER" id="PTHR30433">
    <property type="entry name" value="CHEMOTAXIS PROTEIN MOTA"/>
    <property type="match status" value="1"/>
</dbReference>
<dbReference type="EMBL" id="AP025592">
    <property type="protein sequence ID" value="BDG07977.1"/>
    <property type="molecule type" value="Genomic_DNA"/>
</dbReference>
<keyword evidence="7" id="KW-0653">Protein transport</keyword>
<comment type="subcellular location">
    <subcellularLocation>
        <location evidence="1">Cell membrane</location>
        <topology evidence="1">Multi-pass membrane protein</topology>
    </subcellularLocation>
    <subcellularLocation>
        <location evidence="7">Membrane</location>
        <topology evidence="7">Multi-pass membrane protein</topology>
    </subcellularLocation>
</comment>
<dbReference type="InterPro" id="IPR002898">
    <property type="entry name" value="MotA_ExbB_proton_chnl"/>
</dbReference>
<keyword evidence="2" id="KW-1003">Cell membrane</keyword>
<evidence type="ECO:0000256" key="6">
    <source>
        <dbReference type="ARBA" id="ARBA00023136"/>
    </source>
</evidence>
<feature type="transmembrane region" description="Helical" evidence="8">
    <location>
        <begin position="151"/>
        <end position="169"/>
    </location>
</feature>
<keyword evidence="11" id="KW-0282">Flagellum</keyword>
<comment type="similarity">
    <text evidence="7">Belongs to the exbB/tolQ family.</text>
</comment>
<feature type="transmembrane region" description="Helical" evidence="8">
    <location>
        <begin position="181"/>
        <end position="201"/>
    </location>
</feature>
<evidence type="ECO:0000256" key="5">
    <source>
        <dbReference type="ARBA" id="ARBA00022989"/>
    </source>
</evidence>
<sequence>MDLSTILGIVIAFGGILGGQALEGGHIGSIVQGTAFLIIMGGTVGAVMIAFPLKDFLKGMKLAKAAFTDKKVDLTAVTREILEYAGVARKEGVLALEGRLAKVEDPFLRKGLQFVVDGVDPNVTRSSLETAIEAAFSEEAIGAKVWESAGGFAPTIGILGAVLGLIHVMENLSDPSKLGGGIATAFVATVYGVGFANIFFLPMSTKIKRKLGVEKERKTLIAEGVLAIQEGINPRVLEEKLRAFTGEAEGGEAEKKAA</sequence>
<keyword evidence="3 8" id="KW-0812">Transmembrane</keyword>
<evidence type="ECO:0000259" key="9">
    <source>
        <dbReference type="Pfam" id="PF01618"/>
    </source>
</evidence>
<evidence type="ECO:0000256" key="7">
    <source>
        <dbReference type="RuleBase" id="RU004057"/>
    </source>
</evidence>
<dbReference type="InterPro" id="IPR046786">
    <property type="entry name" value="MotA_N"/>
</dbReference>
<evidence type="ECO:0000256" key="1">
    <source>
        <dbReference type="ARBA" id="ARBA00004651"/>
    </source>
</evidence>
<organism evidence="11 12">
    <name type="scientific">Anaeromyxobacter paludicola</name>
    <dbReference type="NCBI Taxonomy" id="2918171"/>
    <lineage>
        <taxon>Bacteria</taxon>
        <taxon>Pseudomonadati</taxon>
        <taxon>Myxococcota</taxon>
        <taxon>Myxococcia</taxon>
        <taxon>Myxococcales</taxon>
        <taxon>Cystobacterineae</taxon>
        <taxon>Anaeromyxobacteraceae</taxon>
        <taxon>Anaeromyxobacter</taxon>
    </lineage>
</organism>
<dbReference type="Proteomes" id="UP001162734">
    <property type="component" value="Chromosome"/>
</dbReference>
<proteinExistence type="inferred from homology"/>
<keyword evidence="11" id="KW-0969">Cilium</keyword>
<accession>A0ABN6N451</accession>
<feature type="domain" description="MotA/TolQ/ExbB proton channel" evidence="9">
    <location>
        <begin position="102"/>
        <end position="215"/>
    </location>
</feature>
<evidence type="ECO:0000313" key="12">
    <source>
        <dbReference type="Proteomes" id="UP001162734"/>
    </source>
</evidence>
<evidence type="ECO:0000256" key="4">
    <source>
        <dbReference type="ARBA" id="ARBA00022779"/>
    </source>
</evidence>
<evidence type="ECO:0000256" key="3">
    <source>
        <dbReference type="ARBA" id="ARBA00022692"/>
    </source>
</evidence>
<dbReference type="RefSeq" id="WP_248345041.1">
    <property type="nucleotide sequence ID" value="NZ_AP025592.1"/>
</dbReference>
<reference evidence="12" key="1">
    <citation type="journal article" date="2022" name="Int. J. Syst. Evol. Microbiol.">
        <title>Anaeromyxobacter oryzae sp. nov., Anaeromyxobacter diazotrophicus sp. nov. and Anaeromyxobacter paludicola sp. nov., isolated from paddy soils.</title>
        <authorList>
            <person name="Itoh H."/>
            <person name="Xu Z."/>
            <person name="Mise K."/>
            <person name="Masuda Y."/>
            <person name="Ushijima N."/>
            <person name="Hayakawa C."/>
            <person name="Shiratori Y."/>
            <person name="Senoo K."/>
        </authorList>
    </citation>
    <scope>NUCLEOTIDE SEQUENCE [LARGE SCALE GENOMIC DNA]</scope>
    <source>
        <strain evidence="12">Red630</strain>
    </source>
</reference>
<keyword evidence="6 8" id="KW-0472">Membrane</keyword>
<dbReference type="PANTHER" id="PTHR30433:SF3">
    <property type="entry name" value="MOTILITY PROTEIN A"/>
    <property type="match status" value="1"/>
</dbReference>
<dbReference type="InterPro" id="IPR047055">
    <property type="entry name" value="MotA-like"/>
</dbReference>
<dbReference type="Pfam" id="PF20560">
    <property type="entry name" value="MotA_N"/>
    <property type="match status" value="1"/>
</dbReference>
<evidence type="ECO:0000259" key="10">
    <source>
        <dbReference type="Pfam" id="PF20560"/>
    </source>
</evidence>
<feature type="transmembrane region" description="Helical" evidence="8">
    <location>
        <begin position="34"/>
        <end position="53"/>
    </location>
</feature>
<feature type="domain" description="Motility protein A N-terminal" evidence="10">
    <location>
        <begin position="6"/>
        <end position="73"/>
    </location>
</feature>
<dbReference type="Pfam" id="PF01618">
    <property type="entry name" value="MotA_ExbB"/>
    <property type="match status" value="1"/>
</dbReference>
<evidence type="ECO:0000313" key="11">
    <source>
        <dbReference type="EMBL" id="BDG07977.1"/>
    </source>
</evidence>
<name>A0ABN6N451_9BACT</name>
<keyword evidence="4" id="KW-0283">Flagellar rotation</keyword>
<evidence type="ECO:0000256" key="8">
    <source>
        <dbReference type="SAM" id="Phobius"/>
    </source>
</evidence>
<evidence type="ECO:0000256" key="2">
    <source>
        <dbReference type="ARBA" id="ARBA00022475"/>
    </source>
</evidence>